<reference evidence="1" key="1">
    <citation type="journal article" date="2020" name="mSystems">
        <title>Genome- and Community-Level Interaction Insights into Carbon Utilization and Element Cycling Functions of Hydrothermarchaeota in Hydrothermal Sediment.</title>
        <authorList>
            <person name="Zhou Z."/>
            <person name="Liu Y."/>
            <person name="Xu W."/>
            <person name="Pan J."/>
            <person name="Luo Z.H."/>
            <person name="Li M."/>
        </authorList>
    </citation>
    <scope>NUCLEOTIDE SEQUENCE [LARGE SCALE GENOMIC DNA]</scope>
    <source>
        <strain evidence="1">SpSt-418</strain>
    </source>
</reference>
<gene>
    <name evidence="1" type="ORF">ENR64_07825</name>
</gene>
<dbReference type="EMBL" id="DSRU01000101">
    <property type="protein sequence ID" value="HFM97665.1"/>
    <property type="molecule type" value="Genomic_DNA"/>
</dbReference>
<protein>
    <submittedName>
        <fullName evidence="1">Uncharacterized protein</fullName>
    </submittedName>
</protein>
<sequence>MRRQNSKTWDEKTLIRLSSDLAAGYGYGVIKQAPTRQGSDAWSTEAFLTMSRAKAQAYLPGL</sequence>
<evidence type="ECO:0000313" key="1">
    <source>
        <dbReference type="EMBL" id="HFM97665.1"/>
    </source>
</evidence>
<proteinExistence type="predicted"/>
<comment type="caution">
    <text evidence="1">The sequence shown here is derived from an EMBL/GenBank/DDBJ whole genome shotgun (WGS) entry which is preliminary data.</text>
</comment>
<name>A0A7C3KE37_9CYAN</name>
<organism evidence="1">
    <name type="scientific">Oscillatoriales cyanobacterium SpSt-418</name>
    <dbReference type="NCBI Taxonomy" id="2282169"/>
    <lineage>
        <taxon>Bacteria</taxon>
        <taxon>Bacillati</taxon>
        <taxon>Cyanobacteriota</taxon>
        <taxon>Cyanophyceae</taxon>
        <taxon>Oscillatoriophycideae</taxon>
        <taxon>Oscillatoriales</taxon>
    </lineage>
</organism>
<dbReference type="AlphaFoldDB" id="A0A7C3KE37"/>
<accession>A0A7C3KE37</accession>